<keyword evidence="1" id="KW-0812">Transmembrane</keyword>
<keyword evidence="1" id="KW-1133">Transmembrane helix</keyword>
<dbReference type="AlphaFoldDB" id="A0A1L3ZAN8"/>
<keyword evidence="1" id="KW-0472">Membrane</keyword>
<evidence type="ECO:0000313" key="3">
    <source>
        <dbReference type="Proteomes" id="UP000183050"/>
    </source>
</evidence>
<organism evidence="2 3">
    <name type="scientific">Rhizobium leguminosarum</name>
    <dbReference type="NCBI Taxonomy" id="384"/>
    <lineage>
        <taxon>Bacteria</taxon>
        <taxon>Pseudomonadati</taxon>
        <taxon>Pseudomonadota</taxon>
        <taxon>Alphaproteobacteria</taxon>
        <taxon>Hyphomicrobiales</taxon>
        <taxon>Rhizobiaceae</taxon>
        <taxon>Rhizobium/Agrobacterium group</taxon>
        <taxon>Rhizobium</taxon>
    </lineage>
</organism>
<feature type="transmembrane region" description="Helical" evidence="1">
    <location>
        <begin position="20"/>
        <end position="37"/>
    </location>
</feature>
<gene>
    <name evidence="2" type="ORF">BMW22_14815</name>
</gene>
<evidence type="ECO:0000256" key="1">
    <source>
        <dbReference type="SAM" id="Phobius"/>
    </source>
</evidence>
<sequence length="169" mass="18555">MSHLSKIGLAWERPVRVRIICVLILSIAFAIFMPVVMEFGRALYVDDDFGAPASPDLVFIAVSVILGILAAAGLWLADIRQRRLPLLTLPLGIIMSIGVGYGSTAFAFRYATERYDILTNDCYYTNALAFRGRTGIFVSWGGRTAFHPLEKVRSMIVLPAGAKSTVTEL</sequence>
<name>A0A1L3ZAN8_RHILE</name>
<feature type="transmembrane region" description="Helical" evidence="1">
    <location>
        <begin position="57"/>
        <end position="77"/>
    </location>
</feature>
<accession>A0A1L3ZAN8</accession>
<proteinExistence type="predicted"/>
<reference evidence="2 3" key="1">
    <citation type="submission" date="2016-11" db="EMBL/GenBank/DDBJ databases">
        <title>Rhizobium leguminosarum bv. viciae strain Vaf12 isolated from Vavilovia formosa root nodules from Russia, Dagestan.</title>
        <authorList>
            <person name="Kimeklis A."/>
        </authorList>
    </citation>
    <scope>NUCLEOTIDE SEQUENCE [LARGE SCALE GENOMIC DNA]</scope>
    <source>
        <strain evidence="2 3">Vaf-108</strain>
    </source>
</reference>
<dbReference type="EMBL" id="CP018228">
    <property type="protein sequence ID" value="API52719.1"/>
    <property type="molecule type" value="Genomic_DNA"/>
</dbReference>
<dbReference type="Proteomes" id="UP000183050">
    <property type="component" value="Chromosome"/>
</dbReference>
<protein>
    <submittedName>
        <fullName evidence="2">Uncharacterized protein</fullName>
    </submittedName>
</protein>
<feature type="transmembrane region" description="Helical" evidence="1">
    <location>
        <begin position="84"/>
        <end position="108"/>
    </location>
</feature>
<evidence type="ECO:0000313" key="2">
    <source>
        <dbReference type="EMBL" id="API52719.1"/>
    </source>
</evidence>